<proteinExistence type="inferred from homology"/>
<keyword evidence="3" id="KW-0238">DNA-binding</keyword>
<dbReference type="GO" id="GO:0003677">
    <property type="term" value="F:DNA binding"/>
    <property type="evidence" value="ECO:0007669"/>
    <property type="project" value="UniProtKB-KW"/>
</dbReference>
<dbReference type="PROSITE" id="PS50931">
    <property type="entry name" value="HTH_LYSR"/>
    <property type="match status" value="1"/>
</dbReference>
<dbReference type="InterPro" id="IPR000847">
    <property type="entry name" value="LysR_HTH_N"/>
</dbReference>
<comment type="caution">
    <text evidence="6">The sequence shown here is derived from an EMBL/GenBank/DDBJ whole genome shotgun (WGS) entry which is preliminary data.</text>
</comment>
<dbReference type="GO" id="GO:0005829">
    <property type="term" value="C:cytosol"/>
    <property type="evidence" value="ECO:0007669"/>
    <property type="project" value="TreeGrafter"/>
</dbReference>
<dbReference type="CDD" id="cd05466">
    <property type="entry name" value="PBP2_LTTR_substrate"/>
    <property type="match status" value="1"/>
</dbReference>
<dbReference type="GO" id="GO:0003700">
    <property type="term" value="F:DNA-binding transcription factor activity"/>
    <property type="evidence" value="ECO:0007669"/>
    <property type="project" value="InterPro"/>
</dbReference>
<dbReference type="InterPro" id="IPR036390">
    <property type="entry name" value="WH_DNA-bd_sf"/>
</dbReference>
<evidence type="ECO:0000313" key="6">
    <source>
        <dbReference type="EMBL" id="MBC5723244.1"/>
    </source>
</evidence>
<keyword evidence="2" id="KW-0805">Transcription regulation</keyword>
<dbReference type="PRINTS" id="PR00039">
    <property type="entry name" value="HTHLYSR"/>
</dbReference>
<dbReference type="Pfam" id="PF00126">
    <property type="entry name" value="HTH_1"/>
    <property type="match status" value="1"/>
</dbReference>
<keyword evidence="7" id="KW-1185">Reference proteome</keyword>
<dbReference type="SUPFAM" id="SSF53850">
    <property type="entry name" value="Periplasmic binding protein-like II"/>
    <property type="match status" value="1"/>
</dbReference>
<dbReference type="AlphaFoldDB" id="A0A8J6J2V6"/>
<evidence type="ECO:0000313" key="7">
    <source>
        <dbReference type="Proteomes" id="UP000628736"/>
    </source>
</evidence>
<dbReference type="InterPro" id="IPR036388">
    <property type="entry name" value="WH-like_DNA-bd_sf"/>
</dbReference>
<evidence type="ECO:0000256" key="3">
    <source>
        <dbReference type="ARBA" id="ARBA00023125"/>
    </source>
</evidence>
<dbReference type="EMBL" id="JACOPO010000007">
    <property type="protein sequence ID" value="MBC5723244.1"/>
    <property type="molecule type" value="Genomic_DNA"/>
</dbReference>
<dbReference type="PANTHER" id="PTHR30419">
    <property type="entry name" value="HTH-TYPE TRANSCRIPTIONAL REGULATOR YBHD"/>
    <property type="match status" value="1"/>
</dbReference>
<name>A0A8J6J2V6_9FIRM</name>
<evidence type="ECO:0000256" key="4">
    <source>
        <dbReference type="ARBA" id="ARBA00023163"/>
    </source>
</evidence>
<dbReference type="InterPro" id="IPR050950">
    <property type="entry name" value="HTH-type_LysR_regulators"/>
</dbReference>
<dbReference type="Proteomes" id="UP000628736">
    <property type="component" value="Unassembled WGS sequence"/>
</dbReference>
<dbReference type="RefSeq" id="WP_186853117.1">
    <property type="nucleotide sequence ID" value="NZ_JACOPO010000007.1"/>
</dbReference>
<dbReference type="Pfam" id="PF03466">
    <property type="entry name" value="LysR_substrate"/>
    <property type="match status" value="1"/>
</dbReference>
<keyword evidence="4" id="KW-0804">Transcription</keyword>
<dbReference type="InterPro" id="IPR005119">
    <property type="entry name" value="LysR_subst-bd"/>
</dbReference>
<accession>A0A8J6J2V6</accession>
<feature type="domain" description="HTH lysR-type" evidence="5">
    <location>
        <begin position="1"/>
        <end position="56"/>
    </location>
</feature>
<comment type="similarity">
    <text evidence="1">Belongs to the LysR transcriptional regulatory family.</text>
</comment>
<protein>
    <submittedName>
        <fullName evidence="6">LysR family transcriptional regulator</fullName>
    </submittedName>
</protein>
<evidence type="ECO:0000256" key="2">
    <source>
        <dbReference type="ARBA" id="ARBA00023015"/>
    </source>
</evidence>
<evidence type="ECO:0000256" key="1">
    <source>
        <dbReference type="ARBA" id="ARBA00009437"/>
    </source>
</evidence>
<dbReference type="Gene3D" id="1.10.10.10">
    <property type="entry name" value="Winged helix-like DNA-binding domain superfamily/Winged helix DNA-binding domain"/>
    <property type="match status" value="1"/>
</dbReference>
<sequence>MTNSEKLFLILAEELNFRRAAARAFLSQQGLSDHIRRLEECYGTPLFYRRPRVSLTPAGEAVQRTLQRVKNLESGLEAELAELEEGAAGTLRLGTNYARARLIIPLFFVRYHARYPKVRVELVPGETSAMERMLENGELDGFLGVNTALRPGMKSVPLAQESIYLIASVSYLKKYLGLEKEAIAGLRSGIDLKHFQGLPFAMNYGKSTAFQLIDQHLVTNGVTIDNLLSVSDYNVLEEACRTGYVASFCPQIFLPTIIKGNRSCPEERFLCILPVRGLERSLRFDLVYQDMVYYPKFAVDCFALLKEIVGSYLEQTDVLEQ</sequence>
<dbReference type="SUPFAM" id="SSF46785">
    <property type="entry name" value="Winged helix' DNA-binding domain"/>
    <property type="match status" value="1"/>
</dbReference>
<gene>
    <name evidence="6" type="ORF">H8S11_10535</name>
</gene>
<organism evidence="6 7">
    <name type="scientific">Flintibacter hominis</name>
    <dbReference type="NCBI Taxonomy" id="2763048"/>
    <lineage>
        <taxon>Bacteria</taxon>
        <taxon>Bacillati</taxon>
        <taxon>Bacillota</taxon>
        <taxon>Clostridia</taxon>
        <taxon>Eubacteriales</taxon>
        <taxon>Flintibacter</taxon>
    </lineage>
</organism>
<evidence type="ECO:0000259" key="5">
    <source>
        <dbReference type="PROSITE" id="PS50931"/>
    </source>
</evidence>
<dbReference type="Gene3D" id="3.40.190.290">
    <property type="match status" value="1"/>
</dbReference>
<reference evidence="6" key="1">
    <citation type="submission" date="2020-08" db="EMBL/GenBank/DDBJ databases">
        <title>Genome public.</title>
        <authorList>
            <person name="Liu C."/>
            <person name="Sun Q."/>
        </authorList>
    </citation>
    <scope>NUCLEOTIDE SEQUENCE</scope>
    <source>
        <strain evidence="6">NSJ-23</strain>
    </source>
</reference>